<feature type="compositionally biased region" description="Low complexity" evidence="1">
    <location>
        <begin position="414"/>
        <end position="431"/>
    </location>
</feature>
<feature type="compositionally biased region" description="Low complexity" evidence="1">
    <location>
        <begin position="208"/>
        <end position="222"/>
    </location>
</feature>
<feature type="region of interest" description="Disordered" evidence="1">
    <location>
        <begin position="60"/>
        <end position="459"/>
    </location>
</feature>
<feature type="compositionally biased region" description="Polar residues" evidence="1">
    <location>
        <begin position="433"/>
        <end position="446"/>
    </location>
</feature>
<feature type="compositionally biased region" description="Basic and acidic residues" evidence="1">
    <location>
        <begin position="337"/>
        <end position="348"/>
    </location>
</feature>
<comment type="caution">
    <text evidence="2">The sequence shown here is derived from an EMBL/GenBank/DDBJ whole genome shotgun (WGS) entry which is preliminary data.</text>
</comment>
<dbReference type="EMBL" id="JARKIB010000045">
    <property type="protein sequence ID" value="KAJ7757036.1"/>
    <property type="molecule type" value="Genomic_DNA"/>
</dbReference>
<organism evidence="2 3">
    <name type="scientific">Mycena metata</name>
    <dbReference type="NCBI Taxonomy" id="1033252"/>
    <lineage>
        <taxon>Eukaryota</taxon>
        <taxon>Fungi</taxon>
        <taxon>Dikarya</taxon>
        <taxon>Basidiomycota</taxon>
        <taxon>Agaricomycotina</taxon>
        <taxon>Agaricomycetes</taxon>
        <taxon>Agaricomycetidae</taxon>
        <taxon>Agaricales</taxon>
        <taxon>Marasmiineae</taxon>
        <taxon>Mycenaceae</taxon>
        <taxon>Mycena</taxon>
    </lineage>
</organism>
<sequence>MMMPPLSLAQQVLLSRAATTGVRGARHSRQASVTRARNRSTAIFTSGGVGIASALKEVLGEEGEGEGEQGEGEEEKEGGAEVGVGEEREGKEGVEGVEEDLTPRGDVGEGGEGGAKPVSEPPDSASLYTSSVQAASRSLHRSSVASDASSHWASLYDGGASSESNHDKPLPAMPTSPLSPEEVVPAVIPPAPSVKSEVAGSLKSEVAGSLNSSSTSSLSRPSGPSPSTSPPVNLSRRSSYKSGSSHSPPERTTDTPPPPPLPVSAPTPPPPVILETEAPESPVQTRPPRSHSPPPMLDPSHGSPHIVPVLTPAPRGGDISPMQSGFGSPPPYYTVMYDRDGGRDHERMTPSTGGSGGYGGDRDQFFSPMTPSMPLREQPRLSVQSLSAPPQTPGVPPTPGRRQRARPPLPIGPRRPSVAPTTTVPAVVGGRNRNGSVSSIASNMPQTGRRLASGASPRFQTPPLKWRGYTMDAAKWTFSSAQLQGIVSRAIRQSAEASSIRLLRLETVDKEIPDELHRLEMQRTDVKTRYKMLTRRRANLFATLTGTLDGTEAEDPTYALRIVENLKEIAIELDQLAEGLHSADEQIAQLSSLRDVHSASALAMALRKLNASFLKQIAETEALRAQVETLRAERDEAWSQAVDVANEYDDLNGRMEMNSPGPSSLNKRSSRVLAVKKSSIRVSKAGLRSSSRRSSVSSIGANRMSTSSGLPSASLEIPPVPPIPRPRPEDIKTDIASRVSVWSTTPTSETRALDRAQDELYSMLGISVPERLSRRSHSVIMSAASDTENPILSSLASSRLPSTRRRSDASRPSSLPGNSALSEVLSAMTADRNAMLATLGMLDD</sequence>
<evidence type="ECO:0000313" key="3">
    <source>
        <dbReference type="Proteomes" id="UP001215598"/>
    </source>
</evidence>
<proteinExistence type="predicted"/>
<feature type="compositionally biased region" description="Polar residues" evidence="1">
    <location>
        <begin position="126"/>
        <end position="152"/>
    </location>
</feature>
<feature type="compositionally biased region" description="Pro residues" evidence="1">
    <location>
        <begin position="255"/>
        <end position="272"/>
    </location>
</feature>
<keyword evidence="3" id="KW-1185">Reference proteome</keyword>
<feature type="region of interest" description="Disordered" evidence="1">
    <location>
        <begin position="19"/>
        <end position="39"/>
    </location>
</feature>
<dbReference type="AlphaFoldDB" id="A0AAD7NEA7"/>
<feature type="compositionally biased region" description="Polar residues" evidence="1">
    <location>
        <begin position="30"/>
        <end position="39"/>
    </location>
</feature>
<accession>A0AAD7NEA7</accession>
<reference evidence="2" key="1">
    <citation type="submission" date="2023-03" db="EMBL/GenBank/DDBJ databases">
        <title>Massive genome expansion in bonnet fungi (Mycena s.s.) driven by repeated elements and novel gene families across ecological guilds.</title>
        <authorList>
            <consortium name="Lawrence Berkeley National Laboratory"/>
            <person name="Harder C.B."/>
            <person name="Miyauchi S."/>
            <person name="Viragh M."/>
            <person name="Kuo A."/>
            <person name="Thoen E."/>
            <person name="Andreopoulos B."/>
            <person name="Lu D."/>
            <person name="Skrede I."/>
            <person name="Drula E."/>
            <person name="Henrissat B."/>
            <person name="Morin E."/>
            <person name="Kohler A."/>
            <person name="Barry K."/>
            <person name="LaButti K."/>
            <person name="Morin E."/>
            <person name="Salamov A."/>
            <person name="Lipzen A."/>
            <person name="Mereny Z."/>
            <person name="Hegedus B."/>
            <person name="Baldrian P."/>
            <person name="Stursova M."/>
            <person name="Weitz H."/>
            <person name="Taylor A."/>
            <person name="Grigoriev I.V."/>
            <person name="Nagy L.G."/>
            <person name="Martin F."/>
            <person name="Kauserud H."/>
        </authorList>
    </citation>
    <scope>NUCLEOTIDE SEQUENCE</scope>
    <source>
        <strain evidence="2">CBHHK182m</strain>
    </source>
</reference>
<feature type="compositionally biased region" description="Low complexity" evidence="1">
    <location>
        <begin position="688"/>
        <end position="698"/>
    </location>
</feature>
<feature type="compositionally biased region" description="Polar residues" evidence="1">
    <location>
        <begin position="810"/>
        <end position="820"/>
    </location>
</feature>
<feature type="region of interest" description="Disordered" evidence="1">
    <location>
        <begin position="797"/>
        <end position="820"/>
    </location>
</feature>
<evidence type="ECO:0000256" key="1">
    <source>
        <dbReference type="SAM" id="MobiDB-lite"/>
    </source>
</evidence>
<feature type="compositionally biased region" description="Acidic residues" evidence="1">
    <location>
        <begin position="60"/>
        <end position="76"/>
    </location>
</feature>
<evidence type="ECO:0000313" key="2">
    <source>
        <dbReference type="EMBL" id="KAJ7757036.1"/>
    </source>
</evidence>
<feature type="region of interest" description="Disordered" evidence="1">
    <location>
        <begin position="684"/>
        <end position="730"/>
    </location>
</feature>
<feature type="compositionally biased region" description="Polar residues" evidence="1">
    <location>
        <begin position="699"/>
        <end position="711"/>
    </location>
</feature>
<protein>
    <submittedName>
        <fullName evidence="2">Uncharacterized protein</fullName>
    </submittedName>
</protein>
<dbReference type="Proteomes" id="UP001215598">
    <property type="component" value="Unassembled WGS sequence"/>
</dbReference>
<feature type="compositionally biased region" description="Basic and acidic residues" evidence="1">
    <location>
        <begin position="85"/>
        <end position="94"/>
    </location>
</feature>
<feature type="compositionally biased region" description="Pro residues" evidence="1">
    <location>
        <begin position="390"/>
        <end position="399"/>
    </location>
</feature>
<name>A0AAD7NEA7_9AGAR</name>
<gene>
    <name evidence="2" type="ORF">B0H16DRAFT_1416848</name>
</gene>
<feature type="compositionally biased region" description="Low complexity" evidence="1">
    <location>
        <begin position="235"/>
        <end position="247"/>
    </location>
</feature>